<evidence type="ECO:0008006" key="4">
    <source>
        <dbReference type="Google" id="ProtNLM"/>
    </source>
</evidence>
<evidence type="ECO:0000256" key="1">
    <source>
        <dbReference type="SAM" id="Phobius"/>
    </source>
</evidence>
<evidence type="ECO:0000313" key="2">
    <source>
        <dbReference type="EMBL" id="RIV77141.1"/>
    </source>
</evidence>
<dbReference type="Proteomes" id="UP000285092">
    <property type="component" value="Unassembled WGS sequence"/>
</dbReference>
<evidence type="ECO:0000313" key="3">
    <source>
        <dbReference type="Proteomes" id="UP000285092"/>
    </source>
</evidence>
<keyword evidence="1" id="KW-0472">Membrane</keyword>
<gene>
    <name evidence="2" type="ORF">D2V04_13660</name>
</gene>
<keyword evidence="1" id="KW-1133">Transmembrane helix</keyword>
<dbReference type="AlphaFoldDB" id="A0A418NGF7"/>
<feature type="transmembrane region" description="Helical" evidence="1">
    <location>
        <begin position="21"/>
        <end position="39"/>
    </location>
</feature>
<feature type="transmembrane region" description="Helical" evidence="1">
    <location>
        <begin position="89"/>
        <end position="109"/>
    </location>
</feature>
<protein>
    <recommendedName>
        <fullName evidence="4">MFS transporter</fullName>
    </recommendedName>
</protein>
<reference evidence="2 3" key="1">
    <citation type="submission" date="2018-08" db="EMBL/GenBank/DDBJ databases">
        <title>Altererythrobacter sp.Ery1 and Ery12, the genome sequencing of novel strains in genus Alterythrobacter.</title>
        <authorList>
            <person name="Cheng H."/>
            <person name="Wu Y.-H."/>
            <person name="Fang C."/>
            <person name="Xu X.-W."/>
        </authorList>
    </citation>
    <scope>NUCLEOTIDE SEQUENCE [LARGE SCALE GENOMIC DNA]</scope>
    <source>
        <strain evidence="2 3">Ery1</strain>
    </source>
</reference>
<feature type="transmembrane region" description="Helical" evidence="1">
    <location>
        <begin position="115"/>
        <end position="135"/>
    </location>
</feature>
<accession>A0A418NGF7</accession>
<dbReference type="EMBL" id="QXFK01000018">
    <property type="protein sequence ID" value="RIV77141.1"/>
    <property type="molecule type" value="Genomic_DNA"/>
</dbReference>
<sequence length="154" mass="16982">MRMMPLQDARGDNMRPQSIKMFDYLLLGSLVLGTVNFAFSFGDTMEVLQSDPAVAEVGLGAGFAIGTFAVGMLITLLLWFFISRMRSKIAKWILIAFTVLGIIMLPGSLAQMPSATMIASVVITVMQVAAIYFLFRPDAKAWLDRKEVDSSTFE</sequence>
<comment type="caution">
    <text evidence="2">The sequence shown here is derived from an EMBL/GenBank/DDBJ whole genome shotgun (WGS) entry which is preliminary data.</text>
</comment>
<keyword evidence="1" id="KW-0812">Transmembrane</keyword>
<organism evidence="2 3">
    <name type="scientific">Pelagerythrobacter aerophilus</name>
    <dbReference type="NCBI Taxonomy" id="2306995"/>
    <lineage>
        <taxon>Bacteria</taxon>
        <taxon>Pseudomonadati</taxon>
        <taxon>Pseudomonadota</taxon>
        <taxon>Alphaproteobacteria</taxon>
        <taxon>Sphingomonadales</taxon>
        <taxon>Erythrobacteraceae</taxon>
        <taxon>Pelagerythrobacter</taxon>
    </lineage>
</organism>
<proteinExistence type="predicted"/>
<keyword evidence="3" id="KW-1185">Reference proteome</keyword>
<feature type="transmembrane region" description="Helical" evidence="1">
    <location>
        <begin position="59"/>
        <end position="82"/>
    </location>
</feature>
<name>A0A418NGF7_9SPHN</name>